<evidence type="ECO:0008006" key="3">
    <source>
        <dbReference type="Google" id="ProtNLM"/>
    </source>
</evidence>
<dbReference type="OrthoDB" id="9792176at2"/>
<accession>A0A1C3RIC9</accession>
<dbReference type="Proteomes" id="UP000231658">
    <property type="component" value="Unassembled WGS sequence"/>
</dbReference>
<dbReference type="Pfam" id="PF10722">
    <property type="entry name" value="YbjN"/>
    <property type="match status" value="1"/>
</dbReference>
<protein>
    <recommendedName>
        <fullName evidence="3">YbjN domain-containing protein</fullName>
    </recommendedName>
</protein>
<gene>
    <name evidence="1" type="ORF">MTBPR1_40060</name>
</gene>
<dbReference type="RefSeq" id="WP_069189101.1">
    <property type="nucleotide sequence ID" value="NZ_FLYE01000034.1"/>
</dbReference>
<evidence type="ECO:0000313" key="1">
    <source>
        <dbReference type="EMBL" id="SCA57037.1"/>
    </source>
</evidence>
<dbReference type="EMBL" id="FLYE01000034">
    <property type="protein sequence ID" value="SCA57037.1"/>
    <property type="molecule type" value="Genomic_DNA"/>
</dbReference>
<dbReference type="InterPro" id="IPR019660">
    <property type="entry name" value="Put_sensory_transdc_reg_YbjN"/>
</dbReference>
<dbReference type="STRING" id="1867952.MTBPR1_40060"/>
<dbReference type="CDD" id="cd17033">
    <property type="entry name" value="DR1245-like"/>
    <property type="match status" value="1"/>
</dbReference>
<reference evidence="1 2" key="1">
    <citation type="submission" date="2016-07" db="EMBL/GenBank/DDBJ databases">
        <authorList>
            <person name="Lefevre C.T."/>
        </authorList>
    </citation>
    <scope>NUCLEOTIDE SEQUENCE [LARGE SCALE GENOMIC DNA]</scope>
    <source>
        <strain evidence="1">PR1</strain>
    </source>
</reference>
<evidence type="ECO:0000313" key="2">
    <source>
        <dbReference type="Proteomes" id="UP000231658"/>
    </source>
</evidence>
<sequence length="167" mass="18604">MNFVQQAQTKTPNHGLDVLEHLAEQRGWLLESLTNGDLVMESVGENCTYLIQFSWSDEYQSLHMSCSMDMRLSQKSAGNVNDLLASINSKLWIGHFAVMAGLNAPAFRHTIMMGNAGFEKAQEIEEIIEIGLGECERFYPAFQFAAFNNMPGQQAMDCALMECVGQA</sequence>
<name>A0A1C3RIC9_9PROT</name>
<organism evidence="1 2">
    <name type="scientific">Candidatus Terasakiella magnetica</name>
    <dbReference type="NCBI Taxonomy" id="1867952"/>
    <lineage>
        <taxon>Bacteria</taxon>
        <taxon>Pseudomonadati</taxon>
        <taxon>Pseudomonadota</taxon>
        <taxon>Alphaproteobacteria</taxon>
        <taxon>Rhodospirillales</taxon>
        <taxon>Terasakiellaceae</taxon>
        <taxon>Terasakiella</taxon>
    </lineage>
</organism>
<keyword evidence="2" id="KW-1185">Reference proteome</keyword>
<proteinExistence type="predicted"/>
<dbReference type="AlphaFoldDB" id="A0A1C3RIC9"/>